<dbReference type="Proteomes" id="UP001642360">
    <property type="component" value="Unassembled WGS sequence"/>
</dbReference>
<dbReference type="PANTHER" id="PTHR31170:SF17">
    <property type="match status" value="1"/>
</dbReference>
<dbReference type="PANTHER" id="PTHR31170">
    <property type="entry name" value="BNAC04G53230D PROTEIN"/>
    <property type="match status" value="1"/>
</dbReference>
<dbReference type="AlphaFoldDB" id="A0ABC8RL28"/>
<name>A0ABC8RL28_9AQUA</name>
<sequence>MEENSRSWRQAETKNHMSIQNAPDDVNLVLSIKEKMEDVSLLSCICRVSEGSSEDNENMYFPKFVSIGPLHNKNDSLKATEDQKWRYLNALLGRKPNLEARLDHCVKALKILEQKARKCYQEEIDMQSNEFVKMLLLDGCFIIEFFLKYAIKGLRRSDDPCFNTRDRFFRLRCDLILLENQIPFFVLQQLFHLVPIPRQCSQSLTELALHFFRIIIPGDIQYFQEKFGEEYFNHLLDLVRQCYLPTYLEVQFSGEQKILYCATKLKEVGIGFKKATTTTLLNIKFVDGVIKIPPFKIQNHTEILFRNFIAMEHCHLDCTKYITSYAILMEQLICSDKDVRLLHQRRILPNGLDKGEEILALFKKLHVNIDVKDFYYRSLGEQVHGYERTKWHQRREVNFSKFYLYDGFPELVNWF</sequence>
<reference evidence="1 3" key="1">
    <citation type="submission" date="2024-02" db="EMBL/GenBank/DDBJ databases">
        <authorList>
            <person name="Vignale AGUSTIN F."/>
            <person name="Sosa J E."/>
            <person name="Modenutti C."/>
        </authorList>
    </citation>
    <scope>NUCLEOTIDE SEQUENCE [LARGE SCALE GENOMIC DNA]</scope>
</reference>
<dbReference type="EMBL" id="CAUOFW020002301">
    <property type="protein sequence ID" value="CAK9152820.1"/>
    <property type="molecule type" value="Genomic_DNA"/>
</dbReference>
<comment type="caution">
    <text evidence="1">The sequence shown here is derived from an EMBL/GenBank/DDBJ whole genome shotgun (WGS) entry which is preliminary data.</text>
</comment>
<dbReference type="EMBL" id="CAUOFW020001502">
    <property type="protein sequence ID" value="CAK9145654.1"/>
    <property type="molecule type" value="Genomic_DNA"/>
</dbReference>
<evidence type="ECO:0000313" key="3">
    <source>
        <dbReference type="Proteomes" id="UP001642360"/>
    </source>
</evidence>
<proteinExistence type="predicted"/>
<gene>
    <name evidence="1" type="ORF">ILEXP_LOCUS13474</name>
    <name evidence="2" type="ORF">ILEXP_LOCUS21052</name>
</gene>
<organism evidence="1 3">
    <name type="scientific">Ilex paraguariensis</name>
    <name type="common">yerba mate</name>
    <dbReference type="NCBI Taxonomy" id="185542"/>
    <lineage>
        <taxon>Eukaryota</taxon>
        <taxon>Viridiplantae</taxon>
        <taxon>Streptophyta</taxon>
        <taxon>Embryophyta</taxon>
        <taxon>Tracheophyta</taxon>
        <taxon>Spermatophyta</taxon>
        <taxon>Magnoliopsida</taxon>
        <taxon>eudicotyledons</taxon>
        <taxon>Gunneridae</taxon>
        <taxon>Pentapetalae</taxon>
        <taxon>asterids</taxon>
        <taxon>campanulids</taxon>
        <taxon>Aquifoliales</taxon>
        <taxon>Aquifoliaceae</taxon>
        <taxon>Ilex</taxon>
    </lineage>
</organism>
<evidence type="ECO:0000313" key="2">
    <source>
        <dbReference type="EMBL" id="CAK9152820.1"/>
    </source>
</evidence>
<accession>A0ABC8RL28</accession>
<dbReference type="Pfam" id="PF03140">
    <property type="entry name" value="DUF247"/>
    <property type="match status" value="1"/>
</dbReference>
<evidence type="ECO:0000313" key="1">
    <source>
        <dbReference type="EMBL" id="CAK9145654.1"/>
    </source>
</evidence>
<keyword evidence="3" id="KW-1185">Reference proteome</keyword>
<protein>
    <submittedName>
        <fullName evidence="1">Uncharacterized protein</fullName>
    </submittedName>
</protein>
<dbReference type="InterPro" id="IPR004158">
    <property type="entry name" value="DUF247_pln"/>
</dbReference>